<dbReference type="CDD" id="cd23081">
    <property type="entry name" value="cpPDZ_EcRseP-like"/>
    <property type="match status" value="2"/>
</dbReference>
<keyword evidence="10 11" id="KW-0472">Membrane</keyword>
<dbReference type="RefSeq" id="WP_243796800.1">
    <property type="nucleotide sequence ID" value="NZ_JALHAT010000003.1"/>
</dbReference>
<feature type="transmembrane region" description="Helical" evidence="11">
    <location>
        <begin position="106"/>
        <end position="127"/>
    </location>
</feature>
<accession>A0ABT0A8R4</accession>
<name>A0ABT0A8R4_9SPHN</name>
<dbReference type="PANTHER" id="PTHR42837">
    <property type="entry name" value="REGULATOR OF SIGMA-E PROTEASE RSEP"/>
    <property type="match status" value="1"/>
</dbReference>
<dbReference type="EC" id="3.4.24.-" evidence="11"/>
<keyword evidence="4" id="KW-0645">Protease</keyword>
<dbReference type="Pfam" id="PF17820">
    <property type="entry name" value="PDZ_6"/>
    <property type="match status" value="2"/>
</dbReference>
<feature type="transmembrane region" description="Helical" evidence="11">
    <location>
        <begin position="381"/>
        <end position="400"/>
    </location>
</feature>
<proteinExistence type="inferred from homology"/>
<keyword evidence="14" id="KW-1185">Reference proteome</keyword>
<evidence type="ECO:0000256" key="2">
    <source>
        <dbReference type="ARBA" id="ARBA00004141"/>
    </source>
</evidence>
<dbReference type="Pfam" id="PF02163">
    <property type="entry name" value="Peptidase_M50"/>
    <property type="match status" value="1"/>
</dbReference>
<dbReference type="InterPro" id="IPR041489">
    <property type="entry name" value="PDZ_6"/>
</dbReference>
<evidence type="ECO:0000256" key="4">
    <source>
        <dbReference type="ARBA" id="ARBA00022670"/>
    </source>
</evidence>
<evidence type="ECO:0000256" key="9">
    <source>
        <dbReference type="ARBA" id="ARBA00023049"/>
    </source>
</evidence>
<sequence>MGVLTTVFAFLLVLGPLVVIHELGHYLVGRFFGVKADAFSVGFGRELAGWTDKRGTRWKLCALPLGGYVQFAGDMNPASASDAGASEAPAEQRGQMFQFKPLWQRALIVFAGPLTNLLLCVAIFAAFTMAYGNRVVEPVIADFAENSVALEAGLKVGDRITSIDGETVGDVQDLERYILLHPEGRVPVGVEREGRDMTVPVEIATREIDDGFGKTARIGDLGVSFDQPIVAGFTSDSAAKDAGFEVGDRIVGIGGQEVTSFHDVIDLVQPRAGDTLRFTVVREGAELELPVAVRAATRPGADGTEESVGMIGVEARVGRLVPVGPVAAVGIGFARSFDMLDDMVTGLRQIIFGERSVKELGGPIKIAQASGQQFSLGWENFVAFAAFISINLAFINLLPIPGLDGGHLAFYAAEWVRRKPLDGRSQEWAIRTGVVFLLALMVFVTVNDIVSLPIFGG</sequence>
<gene>
    <name evidence="13" type="primary">rseP</name>
    <name evidence="13" type="ORF">MTR65_02675</name>
</gene>
<dbReference type="NCBIfam" id="TIGR00054">
    <property type="entry name" value="RIP metalloprotease RseP"/>
    <property type="match status" value="1"/>
</dbReference>
<dbReference type="CDD" id="cd06163">
    <property type="entry name" value="S2P-M50_PDZ_RseP-like"/>
    <property type="match status" value="2"/>
</dbReference>
<dbReference type="InterPro" id="IPR008915">
    <property type="entry name" value="Peptidase_M50"/>
</dbReference>
<evidence type="ECO:0000313" key="14">
    <source>
        <dbReference type="Proteomes" id="UP001162802"/>
    </source>
</evidence>
<evidence type="ECO:0000256" key="3">
    <source>
        <dbReference type="ARBA" id="ARBA00007931"/>
    </source>
</evidence>
<reference evidence="13" key="1">
    <citation type="submission" date="2022-03" db="EMBL/GenBank/DDBJ databases">
        <title>Identification of a novel bacterium isolated from mangrove sediments.</title>
        <authorList>
            <person name="Pan X."/>
        </authorList>
    </citation>
    <scope>NUCLEOTIDE SEQUENCE</scope>
    <source>
        <strain evidence="13">B2637</strain>
    </source>
</reference>
<comment type="subcellular location">
    <subcellularLocation>
        <location evidence="2">Membrane</location>
        <topology evidence="2">Multi-pass membrane protein</topology>
    </subcellularLocation>
</comment>
<dbReference type="InterPro" id="IPR001478">
    <property type="entry name" value="PDZ"/>
</dbReference>
<evidence type="ECO:0000256" key="6">
    <source>
        <dbReference type="ARBA" id="ARBA00022801"/>
    </source>
</evidence>
<feature type="domain" description="PDZ" evidence="12">
    <location>
        <begin position="219"/>
        <end position="284"/>
    </location>
</feature>
<dbReference type="PANTHER" id="PTHR42837:SF2">
    <property type="entry name" value="MEMBRANE METALLOPROTEASE ARASP2, CHLOROPLASTIC-RELATED"/>
    <property type="match status" value="1"/>
</dbReference>
<evidence type="ECO:0000256" key="5">
    <source>
        <dbReference type="ARBA" id="ARBA00022692"/>
    </source>
</evidence>
<evidence type="ECO:0000256" key="11">
    <source>
        <dbReference type="RuleBase" id="RU362031"/>
    </source>
</evidence>
<keyword evidence="5 11" id="KW-0812">Transmembrane</keyword>
<dbReference type="InterPro" id="IPR036034">
    <property type="entry name" value="PDZ_sf"/>
</dbReference>
<protein>
    <recommendedName>
        <fullName evidence="11">Zinc metalloprotease</fullName>
        <ecNumber evidence="11">3.4.24.-</ecNumber>
    </recommendedName>
</protein>
<evidence type="ECO:0000256" key="1">
    <source>
        <dbReference type="ARBA" id="ARBA00001947"/>
    </source>
</evidence>
<organism evidence="13 14">
    <name type="scientific">Novosphingobium mangrovi</name>
    <name type="common">ex Hu et al. 2023</name>
    <dbReference type="NCBI Taxonomy" id="2930094"/>
    <lineage>
        <taxon>Bacteria</taxon>
        <taxon>Pseudomonadati</taxon>
        <taxon>Pseudomonadota</taxon>
        <taxon>Alphaproteobacteria</taxon>
        <taxon>Sphingomonadales</taxon>
        <taxon>Sphingomonadaceae</taxon>
        <taxon>Novosphingobium</taxon>
    </lineage>
</organism>
<keyword evidence="11" id="KW-0479">Metal-binding</keyword>
<dbReference type="Gene3D" id="2.30.42.10">
    <property type="match status" value="2"/>
</dbReference>
<evidence type="ECO:0000256" key="8">
    <source>
        <dbReference type="ARBA" id="ARBA00022989"/>
    </source>
</evidence>
<dbReference type="EMBL" id="JALHAT010000003">
    <property type="protein sequence ID" value="MCJ1959586.1"/>
    <property type="molecule type" value="Genomic_DNA"/>
</dbReference>
<feature type="domain" description="PDZ" evidence="12">
    <location>
        <begin position="115"/>
        <end position="194"/>
    </location>
</feature>
<keyword evidence="9 11" id="KW-0482">Metalloprotease</keyword>
<dbReference type="GO" id="GO:0008237">
    <property type="term" value="F:metallopeptidase activity"/>
    <property type="evidence" value="ECO:0007669"/>
    <property type="project" value="UniProtKB-KW"/>
</dbReference>
<evidence type="ECO:0000256" key="10">
    <source>
        <dbReference type="ARBA" id="ARBA00023136"/>
    </source>
</evidence>
<keyword evidence="6 11" id="KW-0378">Hydrolase</keyword>
<comment type="cofactor">
    <cofactor evidence="1 11">
        <name>Zn(2+)</name>
        <dbReference type="ChEBI" id="CHEBI:29105"/>
    </cofactor>
</comment>
<dbReference type="InterPro" id="IPR004387">
    <property type="entry name" value="Pept_M50_Zn"/>
</dbReference>
<dbReference type="SUPFAM" id="SSF50156">
    <property type="entry name" value="PDZ domain-like"/>
    <property type="match status" value="2"/>
</dbReference>
<dbReference type="Proteomes" id="UP001162802">
    <property type="component" value="Unassembled WGS sequence"/>
</dbReference>
<evidence type="ECO:0000256" key="7">
    <source>
        <dbReference type="ARBA" id="ARBA00022833"/>
    </source>
</evidence>
<comment type="similarity">
    <text evidence="3 11">Belongs to the peptidase M50B family.</text>
</comment>
<feature type="transmembrane region" description="Helical" evidence="11">
    <location>
        <begin position="428"/>
        <end position="450"/>
    </location>
</feature>
<evidence type="ECO:0000313" key="13">
    <source>
        <dbReference type="EMBL" id="MCJ1959586.1"/>
    </source>
</evidence>
<keyword evidence="8 11" id="KW-1133">Transmembrane helix</keyword>
<comment type="caution">
    <text evidence="13">The sequence shown here is derived from an EMBL/GenBank/DDBJ whole genome shotgun (WGS) entry which is preliminary data.</text>
</comment>
<keyword evidence="7 11" id="KW-0862">Zinc</keyword>
<evidence type="ECO:0000259" key="12">
    <source>
        <dbReference type="SMART" id="SM00228"/>
    </source>
</evidence>
<dbReference type="SMART" id="SM00228">
    <property type="entry name" value="PDZ"/>
    <property type="match status" value="2"/>
</dbReference>